<evidence type="ECO:0000259" key="5">
    <source>
        <dbReference type="PROSITE" id="PS50930"/>
    </source>
</evidence>
<dbReference type="PROSITE" id="PS50110">
    <property type="entry name" value="RESPONSE_REGULATORY"/>
    <property type="match status" value="1"/>
</dbReference>
<comment type="function">
    <text evidence="2">May play the central regulatory role in sporulation. It may be an element of the effector pathway responsible for the activation of sporulation genes in response to nutritional stress. Spo0A may act in concert with spo0H (a sigma factor) to control the expression of some genes that are critical to the sporulation process.</text>
</comment>
<protein>
    <recommendedName>
        <fullName evidence="1">Stage 0 sporulation protein A homolog</fullName>
    </recommendedName>
</protein>
<dbReference type="PROSITE" id="PS50930">
    <property type="entry name" value="HTH_LYTTR"/>
    <property type="match status" value="1"/>
</dbReference>
<dbReference type="Proteomes" id="UP000824201">
    <property type="component" value="Unassembled WGS sequence"/>
</dbReference>
<dbReference type="SUPFAM" id="SSF52172">
    <property type="entry name" value="CheY-like"/>
    <property type="match status" value="1"/>
</dbReference>
<evidence type="ECO:0000256" key="2">
    <source>
        <dbReference type="ARBA" id="ARBA00024867"/>
    </source>
</evidence>
<dbReference type="Pfam" id="PF04397">
    <property type="entry name" value="LytTR"/>
    <property type="match status" value="1"/>
</dbReference>
<dbReference type="EMBL" id="DVHN01000197">
    <property type="protein sequence ID" value="HIR90082.1"/>
    <property type="molecule type" value="Genomic_DNA"/>
</dbReference>
<proteinExistence type="predicted"/>
<evidence type="ECO:0000313" key="7">
    <source>
        <dbReference type="Proteomes" id="UP000824201"/>
    </source>
</evidence>
<dbReference type="Gene3D" id="2.40.50.1020">
    <property type="entry name" value="LytTr DNA-binding domain"/>
    <property type="match status" value="1"/>
</dbReference>
<dbReference type="AlphaFoldDB" id="A0A9D1EGQ5"/>
<feature type="modified residue" description="4-aspartylphosphate" evidence="3">
    <location>
        <position position="74"/>
    </location>
</feature>
<evidence type="ECO:0000256" key="1">
    <source>
        <dbReference type="ARBA" id="ARBA00018672"/>
    </source>
</evidence>
<dbReference type="Pfam" id="PF00072">
    <property type="entry name" value="Response_reg"/>
    <property type="match status" value="1"/>
</dbReference>
<dbReference type="PANTHER" id="PTHR37299">
    <property type="entry name" value="TRANSCRIPTIONAL REGULATOR-RELATED"/>
    <property type="match status" value="1"/>
</dbReference>
<dbReference type="InterPro" id="IPR011006">
    <property type="entry name" value="CheY-like_superfamily"/>
</dbReference>
<dbReference type="GO" id="GO:0000156">
    <property type="term" value="F:phosphorelay response regulator activity"/>
    <property type="evidence" value="ECO:0007669"/>
    <property type="project" value="InterPro"/>
</dbReference>
<dbReference type="CDD" id="cd00156">
    <property type="entry name" value="REC"/>
    <property type="match status" value="1"/>
</dbReference>
<dbReference type="SMART" id="SM00850">
    <property type="entry name" value="LytTR"/>
    <property type="match status" value="1"/>
</dbReference>
<comment type="caution">
    <text evidence="6">The sequence shown here is derived from an EMBL/GenBank/DDBJ whole genome shotgun (WGS) entry which is preliminary data.</text>
</comment>
<reference evidence="6" key="2">
    <citation type="journal article" date="2021" name="PeerJ">
        <title>Extensive microbial diversity within the chicken gut microbiome revealed by metagenomics and culture.</title>
        <authorList>
            <person name="Gilroy R."/>
            <person name="Ravi A."/>
            <person name="Getino M."/>
            <person name="Pursley I."/>
            <person name="Horton D.L."/>
            <person name="Alikhan N.F."/>
            <person name="Baker D."/>
            <person name="Gharbi K."/>
            <person name="Hall N."/>
            <person name="Watson M."/>
            <person name="Adriaenssens E.M."/>
            <person name="Foster-Nyarko E."/>
            <person name="Jarju S."/>
            <person name="Secka A."/>
            <person name="Antonio M."/>
            <person name="Oren A."/>
            <person name="Chaudhuri R.R."/>
            <person name="La Ragione R."/>
            <person name="Hildebrand F."/>
            <person name="Pallen M.J."/>
        </authorList>
    </citation>
    <scope>NUCLEOTIDE SEQUENCE</scope>
    <source>
        <strain evidence="6">ChiW13-3771</strain>
    </source>
</reference>
<evidence type="ECO:0000256" key="3">
    <source>
        <dbReference type="PROSITE-ProRule" id="PRU00169"/>
    </source>
</evidence>
<keyword evidence="3" id="KW-0597">Phosphoprotein</keyword>
<feature type="domain" description="HTH LytTR-type" evidence="5">
    <location>
        <begin position="161"/>
        <end position="248"/>
    </location>
</feature>
<dbReference type="Gene3D" id="3.40.50.2300">
    <property type="match status" value="1"/>
</dbReference>
<accession>A0A9D1EGQ5</accession>
<organism evidence="6 7">
    <name type="scientific">Candidatus Fimimorpha faecalis</name>
    <dbReference type="NCBI Taxonomy" id="2840824"/>
    <lineage>
        <taxon>Bacteria</taxon>
        <taxon>Bacillati</taxon>
        <taxon>Bacillota</taxon>
        <taxon>Clostridia</taxon>
        <taxon>Eubacteriales</taxon>
        <taxon>Candidatus Fimimorpha</taxon>
    </lineage>
</organism>
<evidence type="ECO:0000313" key="6">
    <source>
        <dbReference type="EMBL" id="HIR90082.1"/>
    </source>
</evidence>
<dbReference type="InterPro" id="IPR007492">
    <property type="entry name" value="LytTR_DNA-bd_dom"/>
</dbReference>
<dbReference type="PANTHER" id="PTHR37299:SF1">
    <property type="entry name" value="STAGE 0 SPORULATION PROTEIN A HOMOLOG"/>
    <property type="match status" value="1"/>
</dbReference>
<dbReference type="InterPro" id="IPR001789">
    <property type="entry name" value="Sig_transdc_resp-reg_receiver"/>
</dbReference>
<evidence type="ECO:0000259" key="4">
    <source>
        <dbReference type="PROSITE" id="PS50110"/>
    </source>
</evidence>
<dbReference type="InterPro" id="IPR046947">
    <property type="entry name" value="LytR-like"/>
</dbReference>
<dbReference type="SMART" id="SM00448">
    <property type="entry name" value="REC"/>
    <property type="match status" value="1"/>
</dbReference>
<dbReference type="GO" id="GO:0003677">
    <property type="term" value="F:DNA binding"/>
    <property type="evidence" value="ECO:0007669"/>
    <property type="project" value="InterPro"/>
</dbReference>
<feature type="domain" description="Response regulatory" evidence="4">
    <location>
        <begin position="22"/>
        <end position="139"/>
    </location>
</feature>
<name>A0A9D1EGQ5_9FIRM</name>
<sequence length="255" mass="30460">MLCEYHYDTKAICDGEGRTIVRFAVCDKNKTVIRMIEQYKSVTKLDILLCPFQDGISIEKKIQLGMFFDVIFLDMEMEGKTGIEVGKWLREIRKNEKTEIIYMAEDERHVVELFQNRPFDFLLKPLTEKKIFQVLDKLFRVRIIGERKFRYTIYGVSYEEQIKNILYFQSDLRTIEMVTMEKTEKFVGKLSQLEEQVVLQSFIRTHQSYLVNPEYIVKIEKKSIQLMNGKFIPISKKYSSEIKTKLQKWQEGKRR</sequence>
<gene>
    <name evidence="6" type="ORF">IAC96_14150</name>
</gene>
<reference evidence="6" key="1">
    <citation type="submission" date="2020-10" db="EMBL/GenBank/DDBJ databases">
        <authorList>
            <person name="Gilroy R."/>
        </authorList>
    </citation>
    <scope>NUCLEOTIDE SEQUENCE</scope>
    <source>
        <strain evidence="6">ChiW13-3771</strain>
    </source>
</reference>